<organism evidence="2 3">
    <name type="scientific">Treponema putidum</name>
    <dbReference type="NCBI Taxonomy" id="221027"/>
    <lineage>
        <taxon>Bacteria</taxon>
        <taxon>Pseudomonadati</taxon>
        <taxon>Spirochaetota</taxon>
        <taxon>Spirochaetia</taxon>
        <taxon>Spirochaetales</taxon>
        <taxon>Treponemataceae</taxon>
        <taxon>Treponema</taxon>
    </lineage>
</organism>
<accession>A0AAE9MXS0</accession>
<dbReference type="RefSeq" id="WP_255805398.1">
    <property type="nucleotide sequence ID" value="NZ_CP038802.1"/>
</dbReference>
<evidence type="ECO:0000313" key="1">
    <source>
        <dbReference type="EMBL" id="UTY29786.1"/>
    </source>
</evidence>
<gene>
    <name evidence="2" type="ORF">E4N74_12035</name>
    <name evidence="1" type="ORF">E4N76_13070</name>
</gene>
<evidence type="ECO:0000313" key="2">
    <source>
        <dbReference type="EMBL" id="UTY34646.1"/>
    </source>
</evidence>
<keyword evidence="4" id="KW-1185">Reference proteome</keyword>
<evidence type="ECO:0000313" key="3">
    <source>
        <dbReference type="Proteomes" id="UP001058682"/>
    </source>
</evidence>
<dbReference type="Proteomes" id="UP001058682">
    <property type="component" value="Chromosome"/>
</dbReference>
<evidence type="ECO:0000313" key="4">
    <source>
        <dbReference type="Proteomes" id="UP001059401"/>
    </source>
</evidence>
<dbReference type="AlphaFoldDB" id="A0AAE9MXS0"/>
<sequence>MTNSDRIINFLKKESCVCDDCLSEKCKVFPRQQVNSITRMLYAQNKIQKQTGTCVFCSKDKLVSKIM</sequence>
<dbReference type="EMBL" id="CP038802">
    <property type="protein sequence ID" value="UTY29786.1"/>
    <property type="molecule type" value="Genomic_DNA"/>
</dbReference>
<protein>
    <submittedName>
        <fullName evidence="2">Uncharacterized protein</fullName>
    </submittedName>
</protein>
<proteinExistence type="predicted"/>
<name>A0AAE9MXS0_9SPIR</name>
<reference evidence="2" key="1">
    <citation type="submission" date="2019-04" db="EMBL/GenBank/DDBJ databases">
        <title>Whole genome sequencing of oral phylogroup 2 treponemes.</title>
        <authorList>
            <person name="Chan Y."/>
            <person name="Zeng H.H."/>
            <person name="Yu X.L."/>
            <person name="Leung W.K."/>
            <person name="Watt R.M."/>
        </authorList>
    </citation>
    <scope>NUCLEOTIDE SEQUENCE</scope>
    <source>
        <strain evidence="2">OMZ 835</strain>
        <strain evidence="1">OMZ 847</strain>
    </source>
</reference>
<dbReference type="Proteomes" id="UP001059401">
    <property type="component" value="Chromosome"/>
</dbReference>
<dbReference type="EMBL" id="CP038804">
    <property type="protein sequence ID" value="UTY34646.1"/>
    <property type="molecule type" value="Genomic_DNA"/>
</dbReference>